<reference evidence="3" key="1">
    <citation type="journal article" date="2015" name="Genome Announc.">
        <title>Genome sequence of the AIDS-associated pathogen Penicillium marneffei (ATCC18224) and its near taxonomic relative Talaromyces stipitatus (ATCC10500).</title>
        <authorList>
            <person name="Nierman W.C."/>
            <person name="Fedorova-Abrams N.D."/>
            <person name="Andrianopoulos A."/>
        </authorList>
    </citation>
    <scope>NUCLEOTIDE SEQUENCE [LARGE SCALE GENOMIC DNA]</scope>
    <source>
        <strain evidence="3">ATCC 10500 / CBS 375.48 / QM 6759 / NRRL 1006</strain>
    </source>
</reference>
<proteinExistence type="predicted"/>
<dbReference type="InParanoid" id="B8MHM9"/>
<dbReference type="EMBL" id="EQ962656">
    <property type="protein sequence ID" value="EED16010.1"/>
    <property type="molecule type" value="Genomic_DNA"/>
</dbReference>
<dbReference type="HOGENOM" id="CLU_061205_0_0_1"/>
<feature type="compositionally biased region" description="Low complexity" evidence="1">
    <location>
        <begin position="131"/>
        <end position="140"/>
    </location>
</feature>
<dbReference type="RefSeq" id="XP_002483244.1">
    <property type="nucleotide sequence ID" value="XM_002483199.1"/>
</dbReference>
<evidence type="ECO:0000313" key="3">
    <source>
        <dbReference type="Proteomes" id="UP000001745"/>
    </source>
</evidence>
<dbReference type="VEuPathDB" id="FungiDB:TSTA_011190"/>
<feature type="region of interest" description="Disordered" evidence="1">
    <location>
        <begin position="110"/>
        <end position="160"/>
    </location>
</feature>
<organism evidence="2 3">
    <name type="scientific">Talaromyces stipitatus (strain ATCC 10500 / CBS 375.48 / QM 6759 / NRRL 1006)</name>
    <name type="common">Penicillium stipitatum</name>
    <dbReference type="NCBI Taxonomy" id="441959"/>
    <lineage>
        <taxon>Eukaryota</taxon>
        <taxon>Fungi</taxon>
        <taxon>Dikarya</taxon>
        <taxon>Ascomycota</taxon>
        <taxon>Pezizomycotina</taxon>
        <taxon>Eurotiomycetes</taxon>
        <taxon>Eurotiomycetidae</taxon>
        <taxon>Eurotiales</taxon>
        <taxon>Trichocomaceae</taxon>
        <taxon>Talaromyces</taxon>
        <taxon>Talaromyces sect. Talaromyces</taxon>
    </lineage>
</organism>
<dbReference type="Proteomes" id="UP000001745">
    <property type="component" value="Unassembled WGS sequence"/>
</dbReference>
<dbReference type="AlphaFoldDB" id="B8MHM9"/>
<dbReference type="OMA" id="QISLHCE"/>
<gene>
    <name evidence="2" type="ORF">TSTA_011190</name>
</gene>
<evidence type="ECO:0000313" key="2">
    <source>
        <dbReference type="EMBL" id="EED16010.1"/>
    </source>
</evidence>
<name>B8MHM9_TALSN</name>
<dbReference type="STRING" id="441959.B8MHM9"/>
<dbReference type="OrthoDB" id="5365739at2759"/>
<dbReference type="GeneID" id="8109892"/>
<accession>B8MHM9</accession>
<evidence type="ECO:0000256" key="1">
    <source>
        <dbReference type="SAM" id="MobiDB-lite"/>
    </source>
</evidence>
<dbReference type="eggNOG" id="ENOG502RAR1">
    <property type="taxonomic scope" value="Eukaryota"/>
</dbReference>
<protein>
    <submittedName>
        <fullName evidence="2">Uncharacterized protein</fullName>
    </submittedName>
</protein>
<dbReference type="PhylomeDB" id="B8MHM9"/>
<feature type="region of interest" description="Disordered" evidence="1">
    <location>
        <begin position="58"/>
        <end position="77"/>
    </location>
</feature>
<keyword evidence="3" id="KW-1185">Reference proteome</keyword>
<sequence length="354" mass="39428">MTPLYGADFAYKDQDLEEGTKHVSLNLPNLEHDLVCTLNFSVHIASNANIRLTRAFSSGTSHQSESDSKPSLVKRTPVSRPRVIDARSLGTRHAAPNQSNIIRAPQLRLRRGTLARGRPGAGGARKTGKSRTANAAAANKRTQRRKRDNEEDGEEVGRGNDLEAVFNEVKNASKPKPVRYTPVNYDMTALKDTWPSLPTGKTGSTGTVVERLNLLSRRYGAGYVSPIELAKRLFDGERVFFTGEEEKKTVMAEVSRLAQERADKLTQRKGDLIEPEDSSFASIKDDEKKALVGQIVRGQYEGWQKGDVRHPVLDEVQRQLYNNETYRMTGKQAEFMGKFQSLLASVQRAKRAST</sequence>